<accession>B7VN12</accession>
<protein>
    <recommendedName>
        <fullName evidence="1">ABC-three component systems C-terminal domain-containing protein</fullName>
    </recommendedName>
</protein>
<evidence type="ECO:0000259" key="1">
    <source>
        <dbReference type="Pfam" id="PF20283"/>
    </source>
</evidence>
<dbReference type="STRING" id="575788.VS_1223"/>
<dbReference type="EMBL" id="FM954972">
    <property type="protein sequence ID" value="CAV18349.1"/>
    <property type="molecule type" value="Genomic_DNA"/>
</dbReference>
<evidence type="ECO:0000313" key="3">
    <source>
        <dbReference type="Proteomes" id="UP000009100"/>
    </source>
</evidence>
<proteinExistence type="predicted"/>
<feature type="domain" description="ABC-three component systems C-terminal" evidence="1">
    <location>
        <begin position="268"/>
        <end position="389"/>
    </location>
</feature>
<dbReference type="KEGG" id="vsp:VS_1223"/>
<dbReference type="InterPro" id="IPR046913">
    <property type="entry name" value="ABC-3C_CTD7"/>
</dbReference>
<organism evidence="2 3">
    <name type="scientific">Vibrio atlanticus (strain LGP32)</name>
    <name type="common">Vibrio splendidus (strain Mel32)</name>
    <dbReference type="NCBI Taxonomy" id="575788"/>
    <lineage>
        <taxon>Bacteria</taxon>
        <taxon>Pseudomonadati</taxon>
        <taxon>Pseudomonadota</taxon>
        <taxon>Gammaproteobacteria</taxon>
        <taxon>Vibrionales</taxon>
        <taxon>Vibrionaceae</taxon>
        <taxon>Vibrio</taxon>
    </lineage>
</organism>
<evidence type="ECO:0000313" key="2">
    <source>
        <dbReference type="EMBL" id="CAV18349.1"/>
    </source>
</evidence>
<dbReference type="Pfam" id="PF20283">
    <property type="entry name" value="CTD7"/>
    <property type="match status" value="1"/>
</dbReference>
<dbReference type="Proteomes" id="UP000009100">
    <property type="component" value="Chromosome 1"/>
</dbReference>
<dbReference type="eggNOG" id="ENOG5031ZZQ">
    <property type="taxonomic scope" value="Bacteria"/>
</dbReference>
<dbReference type="HOGENOM" id="CLU_059732_0_0_6"/>
<reference evidence="2 3" key="1">
    <citation type="submission" date="2009-02" db="EMBL/GenBank/DDBJ databases">
        <title>Vibrio splendidus str. LGP32 complete genome.</title>
        <authorList>
            <person name="Mazel D."/>
            <person name="Le Roux F."/>
        </authorList>
    </citation>
    <scope>NUCLEOTIDE SEQUENCE [LARGE SCALE GENOMIC DNA]</scope>
    <source>
        <strain evidence="2 3">LGP32</strain>
    </source>
</reference>
<dbReference type="AlphaFoldDB" id="B7VN12"/>
<name>B7VN12_VIBA3</name>
<sequence>MCSSNTDATPSLLGYVYQIRYALLMAIKKGREVDDPDNCTVTIETIDDISFEVNGDATDLIQTKHHMKEANLTDKSSDIWRTIGNWSDKFNKNSHLIADEFVLALVTTSKKSDESLAQMLSDDLDKRNENKAYKALLKIAKNPGSKENEKDYYKFLELSDINQRRLVSSLYIITEAPHIQVVPELLRKELRTNISKPYMEPFIERLEGKWFNWSIEVMSSNGTNSISIGDLITTIEQLAHEFSPNNLPADYEDLIVDPFYESQKSKHYVKQIELIEPSRRLINGAIRNCVRATAQRSKWSRENLLKPSELKIYDKNLFEFWDEAMGIAESKSELKKFPVKLGVHVYEKCQSDGLKAIRKLFNADYVAKGTYHILANQNKVGWHPDYEMLLAYKSSPILEEENE</sequence>
<gene>
    <name evidence="2" type="ordered locus">VS_1223</name>
</gene>